<dbReference type="Pfam" id="PF09989">
    <property type="entry name" value="DUF2229"/>
    <property type="match status" value="1"/>
</dbReference>
<dbReference type="Gene3D" id="3.40.50.11900">
    <property type="match status" value="1"/>
</dbReference>
<dbReference type="eggNOG" id="COG3581">
    <property type="taxonomic scope" value="Bacteria"/>
</dbReference>
<protein>
    <submittedName>
        <fullName evidence="2">Uncharacterized protein conserved in bacteria</fullName>
    </submittedName>
</protein>
<dbReference type="EMBL" id="CP001098">
    <property type="protein sequence ID" value="ACL69467.1"/>
    <property type="molecule type" value="Genomic_DNA"/>
</dbReference>
<organism evidence="2 3">
    <name type="scientific">Halothermothrix orenii (strain H 168 / OCM 544 / DSM 9562)</name>
    <dbReference type="NCBI Taxonomy" id="373903"/>
    <lineage>
        <taxon>Bacteria</taxon>
        <taxon>Bacillati</taxon>
        <taxon>Bacillota</taxon>
        <taxon>Clostridia</taxon>
        <taxon>Halanaerobiales</taxon>
        <taxon>Halothermotrichaceae</taxon>
        <taxon>Halothermothrix</taxon>
    </lineage>
</organism>
<evidence type="ECO:0000313" key="2">
    <source>
        <dbReference type="EMBL" id="ACL69467.1"/>
    </source>
</evidence>
<keyword evidence="3" id="KW-1185">Reference proteome</keyword>
<dbReference type="PANTHER" id="PTHR32329">
    <property type="entry name" value="BIFUNCTIONAL PROTEIN [INCLUDES 2-HYDROXYACYL-COA DEHYDRATASE (N-TER) AND ITS ACTIVATOR DOMAIN (C_TERM)-RELATED"/>
    <property type="match status" value="1"/>
</dbReference>
<gene>
    <name evidence="2" type="ordered locus">Hore_07100</name>
</gene>
<evidence type="ECO:0000313" key="3">
    <source>
        <dbReference type="Proteomes" id="UP000000719"/>
    </source>
</evidence>
<dbReference type="AlphaFoldDB" id="B8CVZ8"/>
<dbReference type="KEGG" id="hor:Hore_07100"/>
<dbReference type="InterPro" id="IPR018709">
    <property type="entry name" value="CoA_activase_DUF2229"/>
</dbReference>
<proteinExistence type="predicted"/>
<feature type="domain" description="DUF2229" evidence="1">
    <location>
        <begin position="15"/>
        <end position="71"/>
    </location>
</feature>
<dbReference type="STRING" id="373903.Hore_07100"/>
<name>B8CVZ8_HALOH</name>
<dbReference type="OrthoDB" id="9780120at2"/>
<accession>B8CVZ8</accession>
<dbReference type="PANTHER" id="PTHR32329:SF2">
    <property type="entry name" value="BIFUNCTIONAL PROTEIN [INCLUDES 2-HYDROXYACYL-COA DEHYDRATASE (N-TER) AND ITS ACTIVATOR DOMAIN (C_TERM)"/>
    <property type="match status" value="1"/>
</dbReference>
<dbReference type="Proteomes" id="UP000000719">
    <property type="component" value="Chromosome"/>
</dbReference>
<dbReference type="HOGENOM" id="CLU_057460_0_0_9"/>
<evidence type="ECO:0000259" key="1">
    <source>
        <dbReference type="Pfam" id="PF09989"/>
    </source>
</evidence>
<dbReference type="InterPro" id="IPR051805">
    <property type="entry name" value="Dehydratase_Activator_Redct"/>
</dbReference>
<reference evidence="2 3" key="1">
    <citation type="journal article" date="2009" name="PLoS ONE">
        <title>Genome analysis of the anaerobic thermohalophilic bacterium Halothermothrix orenii.</title>
        <authorList>
            <person name="Mavromatis K."/>
            <person name="Ivanova N."/>
            <person name="Anderson I."/>
            <person name="Lykidis A."/>
            <person name="Hooper S.D."/>
            <person name="Sun H."/>
            <person name="Kunin V."/>
            <person name="Lapidus A."/>
            <person name="Hugenholtz P."/>
            <person name="Patel B."/>
            <person name="Kyrpides N.C."/>
        </authorList>
    </citation>
    <scope>NUCLEOTIDE SEQUENCE [LARGE SCALE GENOMIC DNA]</scope>
    <source>
        <strain evidence="3">H 168 / OCM 544 / DSM 9562</strain>
    </source>
</reference>
<sequence length="361" mass="40479">MGKITFPHMGNLNIIAKTFFQEMGIEVVVPPGNSKKTLDLGVKYSPEFACLPLKINMGNFIESFEKGADTVVMGGGCGPCRFGYYGEVQREILKDLGYDFNMIVLEPDIFQGLKSLRKLFGKINIGKIYRAGKLAWVKLKAVDNIQNMVLKNRAREKNPGDIDRLYQDFLDKIDETMSIDSIVKTENKYRTMIEDAVGEYKRGMEIKIGIVGEIYVVIEPFTNLEIEKKLGSLGAVVEREITIRNWVIDFVGFSSERQKIEDAARPYLKNFVGGHGLDTVGNTVRFARAGYDGVVQVAPFTCMPEVVAQTILPVVSKKEKISVMSLFLDEHTGDAGFKTRLEAFIDLIERKKNNKGVLQHG</sequence>